<dbReference type="Proteomes" id="UP000784880">
    <property type="component" value="Unassembled WGS sequence"/>
</dbReference>
<reference evidence="5 6" key="1">
    <citation type="submission" date="2021-06" db="EMBL/GenBank/DDBJ databases">
        <title>Bacillus sp. RD4P76, an endophyte from a halophyte.</title>
        <authorList>
            <person name="Sun J.-Q."/>
        </authorList>
    </citation>
    <scope>NUCLEOTIDE SEQUENCE [LARGE SCALE GENOMIC DNA]</scope>
    <source>
        <strain evidence="5 6">CGMCC 1.15917</strain>
    </source>
</reference>
<evidence type="ECO:0000313" key="6">
    <source>
        <dbReference type="Proteomes" id="UP000784880"/>
    </source>
</evidence>
<dbReference type="RefSeq" id="WP_217067466.1">
    <property type="nucleotide sequence ID" value="NZ_JAHQCS010000131.1"/>
</dbReference>
<evidence type="ECO:0000259" key="4">
    <source>
        <dbReference type="Pfam" id="PF00535"/>
    </source>
</evidence>
<feature type="domain" description="Glycosyltransferase 2-like" evidence="4">
    <location>
        <begin position="11"/>
        <end position="132"/>
    </location>
</feature>
<dbReference type="EC" id="2.4.-.-" evidence="5"/>
<comment type="similarity">
    <text evidence="1">Belongs to the glycosyltransferase 2 family.</text>
</comment>
<sequence>MVKGTKKYNLSIIIQAQNEENTIKRIIKELIRLNPHEIIVVINGSTDRTSKIVKGLNCIVLEYESALGINVGKALGAYEATGDILLFLDGDIFIESVQLSQFVKAIMKGYDVVLNNLDWTIFRENHFPTAICKRALNIFLKREDLLVNSLGAIPNAMSKNALDKIGWWNLVDPPLSQTIGITQNLLFTSPEPVDVISSNPFRPKEHKMKARNSPFPNSTSRIIGDHVEALHYLRQLKGFRAGFHDGRNREKLSNIHPLNNVRKNKRSIVITCEGKTRGLLNVIKELQLISDEIIVAGYGLSKRMIKFAKNTGAKVINQEKSLGINASRSIGAARSSGDAIFFTDCNTRINKEEAEPFFEAIENGTEIALTNAEHLITDIIPIDSINTIKYFLNLVCKNPELKNASLYSLPHAIHRRVIEQIGWDKLTIPPLFFIMSEMKGFSIIAEQKIVIKTSHEITTGNIHGSDKYRALEVFLGDHIEALDYYIRHTNKRGGYLDGNKDRKIIRRLKNR</sequence>
<organism evidence="5 6">
    <name type="scientific">Evansella tamaricis</name>
    <dbReference type="NCBI Taxonomy" id="2069301"/>
    <lineage>
        <taxon>Bacteria</taxon>
        <taxon>Bacillati</taxon>
        <taxon>Bacillota</taxon>
        <taxon>Bacilli</taxon>
        <taxon>Bacillales</taxon>
        <taxon>Bacillaceae</taxon>
        <taxon>Evansella</taxon>
    </lineage>
</organism>
<dbReference type="EMBL" id="JAHQCS010000131">
    <property type="protein sequence ID" value="MBU9713309.1"/>
    <property type="molecule type" value="Genomic_DNA"/>
</dbReference>
<evidence type="ECO:0000256" key="1">
    <source>
        <dbReference type="ARBA" id="ARBA00006739"/>
    </source>
</evidence>
<name>A0ABS6JI11_9BACI</name>
<keyword evidence="6" id="KW-1185">Reference proteome</keyword>
<dbReference type="InterPro" id="IPR039528">
    <property type="entry name" value="DPM1-like"/>
</dbReference>
<proteinExistence type="inferred from homology"/>
<dbReference type="PANTHER" id="PTHR43398">
    <property type="entry name" value="DOLICHOL-PHOSPHATE MANNOSYLTRANSFERASE SUBUNIT 1"/>
    <property type="match status" value="1"/>
</dbReference>
<dbReference type="PANTHER" id="PTHR43398:SF1">
    <property type="entry name" value="DOLICHOL-PHOSPHATE MANNOSYLTRANSFERASE SUBUNIT 1"/>
    <property type="match status" value="1"/>
</dbReference>
<dbReference type="Pfam" id="PF00535">
    <property type="entry name" value="Glycos_transf_2"/>
    <property type="match status" value="2"/>
</dbReference>
<feature type="domain" description="Glycosyltransferase 2-like" evidence="4">
    <location>
        <begin position="309"/>
        <end position="371"/>
    </location>
</feature>
<evidence type="ECO:0000256" key="2">
    <source>
        <dbReference type="ARBA" id="ARBA00022676"/>
    </source>
</evidence>
<keyword evidence="2 5" id="KW-0328">Glycosyltransferase</keyword>
<evidence type="ECO:0000256" key="3">
    <source>
        <dbReference type="ARBA" id="ARBA00022679"/>
    </source>
</evidence>
<evidence type="ECO:0000313" key="5">
    <source>
        <dbReference type="EMBL" id="MBU9713309.1"/>
    </source>
</evidence>
<gene>
    <name evidence="5" type="ORF">KS419_16375</name>
</gene>
<protein>
    <submittedName>
        <fullName evidence="5">Glycosyltransferase</fullName>
        <ecNumber evidence="5">2.4.-.-</ecNumber>
    </submittedName>
</protein>
<dbReference type="InterPro" id="IPR001173">
    <property type="entry name" value="Glyco_trans_2-like"/>
</dbReference>
<accession>A0ABS6JI11</accession>
<keyword evidence="3 5" id="KW-0808">Transferase</keyword>
<dbReference type="GO" id="GO:0016757">
    <property type="term" value="F:glycosyltransferase activity"/>
    <property type="evidence" value="ECO:0007669"/>
    <property type="project" value="UniProtKB-KW"/>
</dbReference>
<comment type="caution">
    <text evidence="5">The sequence shown here is derived from an EMBL/GenBank/DDBJ whole genome shotgun (WGS) entry which is preliminary data.</text>
</comment>